<protein>
    <submittedName>
        <fullName evidence="1">Uncharacterized protein</fullName>
    </submittedName>
</protein>
<organism evidence="1">
    <name type="scientific">hydrocarbon metagenome</name>
    <dbReference type="NCBI Taxonomy" id="938273"/>
    <lineage>
        <taxon>unclassified sequences</taxon>
        <taxon>metagenomes</taxon>
        <taxon>ecological metagenomes</taxon>
    </lineage>
</organism>
<name>A0A0W8F6R1_9ZZZZ</name>
<dbReference type="AlphaFoldDB" id="A0A0W8F6R1"/>
<dbReference type="EMBL" id="LNQE01001489">
    <property type="protein sequence ID" value="KUG16566.1"/>
    <property type="molecule type" value="Genomic_DNA"/>
</dbReference>
<comment type="caution">
    <text evidence="1">The sequence shown here is derived from an EMBL/GenBank/DDBJ whole genome shotgun (WGS) entry which is preliminary data.</text>
</comment>
<evidence type="ECO:0000313" key="1">
    <source>
        <dbReference type="EMBL" id="KUG16566.1"/>
    </source>
</evidence>
<proteinExistence type="predicted"/>
<reference evidence="1" key="1">
    <citation type="journal article" date="2015" name="Proc. Natl. Acad. Sci. U.S.A.">
        <title>Networks of energetic and metabolic interactions define dynamics in microbial communities.</title>
        <authorList>
            <person name="Embree M."/>
            <person name="Liu J.K."/>
            <person name="Al-Bassam M.M."/>
            <person name="Zengler K."/>
        </authorList>
    </citation>
    <scope>NUCLEOTIDE SEQUENCE</scope>
</reference>
<gene>
    <name evidence="1" type="ORF">ASZ90_013750</name>
</gene>
<accession>A0A0W8F6R1</accession>
<sequence length="114" mass="13018">MRNMLLIDEMKANLPITAHASRDLSKTLIANGYDVTPEKELKILNVVESGEEGGIACFLDQPENFVVSLTLLRVGPDHPLHDKILSYQKKRIRRIFRSKGLGSKRMKQIFQQEK</sequence>